<dbReference type="SUPFAM" id="SSF81321">
    <property type="entry name" value="Family A G protein-coupled receptor-like"/>
    <property type="match status" value="1"/>
</dbReference>
<dbReference type="AlphaFoldDB" id="A0A814GA29"/>
<dbReference type="EMBL" id="CAJNOL010000464">
    <property type="protein sequence ID" value="CAF1076695.1"/>
    <property type="molecule type" value="Genomic_DNA"/>
</dbReference>
<dbReference type="Pfam" id="PF00001">
    <property type="entry name" value="7tm_1"/>
    <property type="match status" value="1"/>
</dbReference>
<evidence type="ECO:0000313" key="9">
    <source>
        <dbReference type="Proteomes" id="UP000663854"/>
    </source>
</evidence>
<keyword evidence="4 5" id="KW-0472">Membrane</keyword>
<evidence type="ECO:0000259" key="6">
    <source>
        <dbReference type="PROSITE" id="PS50262"/>
    </source>
</evidence>
<name>A0A814GA29_9BILA</name>
<dbReference type="Proteomes" id="UP000663870">
    <property type="component" value="Unassembled WGS sequence"/>
</dbReference>
<evidence type="ECO:0000256" key="5">
    <source>
        <dbReference type="SAM" id="Phobius"/>
    </source>
</evidence>
<keyword evidence="10" id="KW-1185">Reference proteome</keyword>
<feature type="domain" description="G-protein coupled receptors family 1 profile" evidence="6">
    <location>
        <begin position="31"/>
        <end position="288"/>
    </location>
</feature>
<feature type="transmembrane region" description="Helical" evidence="5">
    <location>
        <begin position="192"/>
        <end position="214"/>
    </location>
</feature>
<comment type="caution">
    <text evidence="7">The sequence shown here is derived from an EMBL/GenBank/DDBJ whole genome shotgun (WGS) entry which is preliminary data.</text>
</comment>
<proteinExistence type="predicted"/>
<dbReference type="Proteomes" id="UP000663854">
    <property type="component" value="Unassembled WGS sequence"/>
</dbReference>
<dbReference type="Gene3D" id="1.20.1070.10">
    <property type="entry name" value="Rhodopsin 7-helix transmembrane proteins"/>
    <property type="match status" value="1"/>
</dbReference>
<dbReference type="PANTHER" id="PTHR46641">
    <property type="entry name" value="FMRFAMIDE RECEPTOR-RELATED"/>
    <property type="match status" value="1"/>
</dbReference>
<dbReference type="InterPro" id="IPR017452">
    <property type="entry name" value="GPCR_Rhodpsn_7TM"/>
</dbReference>
<evidence type="ECO:0000256" key="4">
    <source>
        <dbReference type="ARBA" id="ARBA00023136"/>
    </source>
</evidence>
<gene>
    <name evidence="8" type="ORF">JXQ802_LOCUS17972</name>
    <name evidence="7" type="ORF">PYM288_LOCUS14126</name>
</gene>
<dbReference type="GO" id="GO:0004930">
    <property type="term" value="F:G protein-coupled receptor activity"/>
    <property type="evidence" value="ECO:0007669"/>
    <property type="project" value="InterPro"/>
</dbReference>
<feature type="transmembrane region" description="Helical" evidence="5">
    <location>
        <begin position="15"/>
        <end position="39"/>
    </location>
</feature>
<accession>A0A814GA29</accession>
<dbReference type="PROSITE" id="PS50262">
    <property type="entry name" value="G_PROTEIN_RECEP_F1_2"/>
    <property type="match status" value="1"/>
</dbReference>
<reference evidence="7" key="1">
    <citation type="submission" date="2021-02" db="EMBL/GenBank/DDBJ databases">
        <authorList>
            <person name="Nowell W R."/>
        </authorList>
    </citation>
    <scope>NUCLEOTIDE SEQUENCE</scope>
</reference>
<feature type="transmembrane region" description="Helical" evidence="5">
    <location>
        <begin position="51"/>
        <end position="73"/>
    </location>
</feature>
<evidence type="ECO:0000313" key="10">
    <source>
        <dbReference type="Proteomes" id="UP000663870"/>
    </source>
</evidence>
<dbReference type="GO" id="GO:0016020">
    <property type="term" value="C:membrane"/>
    <property type="evidence" value="ECO:0007669"/>
    <property type="project" value="UniProtKB-SubCell"/>
</dbReference>
<evidence type="ECO:0000313" key="7">
    <source>
        <dbReference type="EMBL" id="CAF0991232.1"/>
    </source>
</evidence>
<sequence length="342" mass="40029">MNNSLPYSHVNLTRWVSSIITPIILFGCAIGNIVSFFVLLRPRLRKETTSIYLALLCFAEMGTCYTGLLRQFLLDAFDLDIRKINSFTCRIHIYLTYLFLRLVPIILVLVTLQRYLYVSQLALCSLKQTLIQLFCCILFVCLAEFHFFLFYDLTYSTTLTRHDYILLQCTVDSNYHKIYYKFRSQIYPKLTLVLYTIIPLGIIILGNGLLIRTVRQSSKRSRSKTKKKRSVTRMLYAVCILYTVLTSPASIFLAIAPASYELKPTFRLQWTLLRLLFYLCHSVNFILFCATGSTFRQELIVFLKTICFCRLNCRCRKIKHNNITLNNRIQHDLIQNKNKNLM</sequence>
<organism evidence="7 9">
    <name type="scientific">Rotaria sordida</name>
    <dbReference type="NCBI Taxonomy" id="392033"/>
    <lineage>
        <taxon>Eukaryota</taxon>
        <taxon>Metazoa</taxon>
        <taxon>Spiralia</taxon>
        <taxon>Gnathifera</taxon>
        <taxon>Rotifera</taxon>
        <taxon>Eurotatoria</taxon>
        <taxon>Bdelloidea</taxon>
        <taxon>Philodinida</taxon>
        <taxon>Philodinidae</taxon>
        <taxon>Rotaria</taxon>
    </lineage>
</organism>
<feature type="transmembrane region" description="Helical" evidence="5">
    <location>
        <begin position="275"/>
        <end position="295"/>
    </location>
</feature>
<dbReference type="EMBL" id="CAJNOH010000301">
    <property type="protein sequence ID" value="CAF0991232.1"/>
    <property type="molecule type" value="Genomic_DNA"/>
</dbReference>
<keyword evidence="2 5" id="KW-0812">Transmembrane</keyword>
<feature type="transmembrane region" description="Helical" evidence="5">
    <location>
        <begin position="93"/>
        <end position="117"/>
    </location>
</feature>
<evidence type="ECO:0000256" key="1">
    <source>
        <dbReference type="ARBA" id="ARBA00004370"/>
    </source>
</evidence>
<feature type="transmembrane region" description="Helical" evidence="5">
    <location>
        <begin position="235"/>
        <end position="255"/>
    </location>
</feature>
<feature type="transmembrane region" description="Helical" evidence="5">
    <location>
        <begin position="129"/>
        <end position="151"/>
    </location>
</feature>
<keyword evidence="3 5" id="KW-1133">Transmembrane helix</keyword>
<dbReference type="InterPro" id="IPR052954">
    <property type="entry name" value="GPCR-Ligand_Int"/>
</dbReference>
<protein>
    <recommendedName>
        <fullName evidence="6">G-protein coupled receptors family 1 profile domain-containing protein</fullName>
    </recommendedName>
</protein>
<evidence type="ECO:0000256" key="3">
    <source>
        <dbReference type="ARBA" id="ARBA00022989"/>
    </source>
</evidence>
<dbReference type="InterPro" id="IPR000276">
    <property type="entry name" value="GPCR_Rhodpsn"/>
</dbReference>
<comment type="subcellular location">
    <subcellularLocation>
        <location evidence="1">Membrane</location>
    </subcellularLocation>
</comment>
<evidence type="ECO:0000256" key="2">
    <source>
        <dbReference type="ARBA" id="ARBA00022692"/>
    </source>
</evidence>
<evidence type="ECO:0000313" key="8">
    <source>
        <dbReference type="EMBL" id="CAF1076695.1"/>
    </source>
</evidence>